<evidence type="ECO:0000313" key="3">
    <source>
        <dbReference type="Proteomes" id="UP000647172"/>
    </source>
</evidence>
<gene>
    <name evidence="2" type="ORF">Ani05nite_46060</name>
</gene>
<keyword evidence="3" id="KW-1185">Reference proteome</keyword>
<comment type="caution">
    <text evidence="2">The sequence shown here is derived from an EMBL/GenBank/DDBJ whole genome shotgun (WGS) entry which is preliminary data.</text>
</comment>
<feature type="transmembrane region" description="Helical" evidence="1">
    <location>
        <begin position="31"/>
        <end position="50"/>
    </location>
</feature>
<evidence type="ECO:0000313" key="2">
    <source>
        <dbReference type="EMBL" id="GIE51072.1"/>
    </source>
</evidence>
<protein>
    <submittedName>
        <fullName evidence="2">Uncharacterized protein</fullName>
    </submittedName>
</protein>
<proteinExistence type="predicted"/>
<dbReference type="AlphaFoldDB" id="A0A919JL02"/>
<keyword evidence="1" id="KW-0472">Membrane</keyword>
<sequence>MRTGGFGVLFGAACLISSAVGLLDVPPGPGRVMFVVAGVAILSSVAWYAWRRD</sequence>
<accession>A0A919JL02</accession>
<dbReference type="EMBL" id="BOMQ01000054">
    <property type="protein sequence ID" value="GIE51072.1"/>
    <property type="molecule type" value="Genomic_DNA"/>
</dbReference>
<dbReference type="RefSeq" id="WP_203771294.1">
    <property type="nucleotide sequence ID" value="NZ_BAAAYJ010000039.1"/>
</dbReference>
<keyword evidence="1" id="KW-1133">Transmembrane helix</keyword>
<keyword evidence="1" id="KW-0812">Transmembrane</keyword>
<name>A0A919JL02_9ACTN</name>
<organism evidence="2 3">
    <name type="scientific">Actinoplanes nipponensis</name>
    <dbReference type="NCBI Taxonomy" id="135950"/>
    <lineage>
        <taxon>Bacteria</taxon>
        <taxon>Bacillati</taxon>
        <taxon>Actinomycetota</taxon>
        <taxon>Actinomycetes</taxon>
        <taxon>Micromonosporales</taxon>
        <taxon>Micromonosporaceae</taxon>
        <taxon>Actinoplanes</taxon>
    </lineage>
</organism>
<reference evidence="2" key="1">
    <citation type="submission" date="2021-01" db="EMBL/GenBank/DDBJ databases">
        <title>Whole genome shotgun sequence of Actinoplanes nipponensis NBRC 14063.</title>
        <authorList>
            <person name="Komaki H."/>
            <person name="Tamura T."/>
        </authorList>
    </citation>
    <scope>NUCLEOTIDE SEQUENCE</scope>
    <source>
        <strain evidence="2">NBRC 14063</strain>
    </source>
</reference>
<dbReference type="Proteomes" id="UP000647172">
    <property type="component" value="Unassembled WGS sequence"/>
</dbReference>
<evidence type="ECO:0000256" key="1">
    <source>
        <dbReference type="SAM" id="Phobius"/>
    </source>
</evidence>